<evidence type="ECO:0000256" key="4">
    <source>
        <dbReference type="ARBA" id="ARBA00022741"/>
    </source>
</evidence>
<keyword evidence="3" id="KW-0677">Repeat</keyword>
<name>A0A8B6BSH0_MYTGA</name>
<evidence type="ECO:0000256" key="6">
    <source>
        <dbReference type="ARBA" id="ARBA00022840"/>
    </source>
</evidence>
<dbReference type="PANTHER" id="PTHR47679:SF2">
    <property type="entry name" value="C-TERMINAL OF ROC (COR) DOMAIN-CONTAINING PROTEIN"/>
    <property type="match status" value="1"/>
</dbReference>
<dbReference type="GO" id="GO:0003924">
    <property type="term" value="F:GTPase activity"/>
    <property type="evidence" value="ECO:0007669"/>
    <property type="project" value="InterPro"/>
</dbReference>
<dbReference type="Gene3D" id="1.10.10.10">
    <property type="entry name" value="Winged helix-like DNA-binding domain superfamily/Winged helix DNA-binding domain"/>
    <property type="match status" value="1"/>
</dbReference>
<dbReference type="GO" id="GO:0005524">
    <property type="term" value="F:ATP binding"/>
    <property type="evidence" value="ECO:0007669"/>
    <property type="project" value="UniProtKB-KW"/>
</dbReference>
<evidence type="ECO:0000256" key="3">
    <source>
        <dbReference type="ARBA" id="ARBA00022737"/>
    </source>
</evidence>
<evidence type="ECO:0000256" key="7">
    <source>
        <dbReference type="ARBA" id="ARBA00023134"/>
    </source>
</evidence>
<dbReference type="GO" id="GO:0005525">
    <property type="term" value="F:GTP binding"/>
    <property type="evidence" value="ECO:0007669"/>
    <property type="project" value="UniProtKB-KW"/>
</dbReference>
<dbReference type="AlphaFoldDB" id="A0A8B6BSH0"/>
<organism evidence="13 14">
    <name type="scientific">Mytilus galloprovincialis</name>
    <name type="common">Mediterranean mussel</name>
    <dbReference type="NCBI Taxonomy" id="29158"/>
    <lineage>
        <taxon>Eukaryota</taxon>
        <taxon>Metazoa</taxon>
        <taxon>Spiralia</taxon>
        <taxon>Lophotrochozoa</taxon>
        <taxon>Mollusca</taxon>
        <taxon>Bivalvia</taxon>
        <taxon>Autobranchia</taxon>
        <taxon>Pteriomorphia</taxon>
        <taxon>Mytilida</taxon>
        <taxon>Mytiloidea</taxon>
        <taxon>Mytilidae</taxon>
        <taxon>Mytilinae</taxon>
        <taxon>Mytilus</taxon>
    </lineage>
</organism>
<keyword evidence="11" id="KW-0479">Metal-binding</keyword>
<keyword evidence="11" id="KW-0460">Magnesium</keyword>
<dbReference type="Pfam" id="PF16095">
    <property type="entry name" value="COR-A"/>
    <property type="match status" value="1"/>
</dbReference>
<feature type="domain" description="Roc" evidence="12">
    <location>
        <begin position="109"/>
        <end position="423"/>
    </location>
</feature>
<dbReference type="EMBL" id="UYJE01000639">
    <property type="protein sequence ID" value="VDH94777.1"/>
    <property type="molecule type" value="Genomic_DNA"/>
</dbReference>
<comment type="caution">
    <text evidence="13">The sequence shown here is derived from an EMBL/GenBank/DDBJ whole genome shotgun (WGS) entry which is preliminary data.</text>
</comment>
<dbReference type="InterPro" id="IPR006689">
    <property type="entry name" value="Small_GTPase_ARF/SAR"/>
</dbReference>
<dbReference type="Pfam" id="PF00025">
    <property type="entry name" value="Arf"/>
    <property type="match status" value="1"/>
</dbReference>
<dbReference type="Gene3D" id="3.40.50.300">
    <property type="entry name" value="P-loop containing nucleotide triphosphate hydrolases"/>
    <property type="match status" value="1"/>
</dbReference>
<dbReference type="Proteomes" id="UP000596742">
    <property type="component" value="Unassembled WGS sequence"/>
</dbReference>
<dbReference type="PROSITE" id="PS51424">
    <property type="entry name" value="ROC"/>
    <property type="match status" value="1"/>
</dbReference>
<dbReference type="GO" id="GO:0046872">
    <property type="term" value="F:metal ion binding"/>
    <property type="evidence" value="ECO:0007669"/>
    <property type="project" value="UniProtKB-KW"/>
</dbReference>
<dbReference type="GO" id="GO:0016301">
    <property type="term" value="F:kinase activity"/>
    <property type="evidence" value="ECO:0007669"/>
    <property type="project" value="UniProtKB-KW"/>
</dbReference>
<evidence type="ECO:0000256" key="11">
    <source>
        <dbReference type="PIRSR" id="PIRSR606689-2"/>
    </source>
</evidence>
<reference evidence="13" key="1">
    <citation type="submission" date="2018-11" db="EMBL/GenBank/DDBJ databases">
        <authorList>
            <person name="Alioto T."/>
            <person name="Alioto T."/>
        </authorList>
    </citation>
    <scope>NUCLEOTIDE SEQUENCE</scope>
</reference>
<feature type="binding site" evidence="10">
    <location>
        <begin position="122"/>
        <end position="129"/>
    </location>
    <ligand>
        <name>GTP</name>
        <dbReference type="ChEBI" id="CHEBI:37565"/>
    </ligand>
</feature>
<evidence type="ECO:0000256" key="10">
    <source>
        <dbReference type="PIRSR" id="PIRSR606689-1"/>
    </source>
</evidence>
<proteinExistence type="predicted"/>
<comment type="catalytic activity">
    <reaction evidence="8">
        <text>L-threonyl-[protein] + ATP = O-phospho-L-threonyl-[protein] + ADP + H(+)</text>
        <dbReference type="Rhea" id="RHEA:46608"/>
        <dbReference type="Rhea" id="RHEA-COMP:11060"/>
        <dbReference type="Rhea" id="RHEA-COMP:11605"/>
        <dbReference type="ChEBI" id="CHEBI:15378"/>
        <dbReference type="ChEBI" id="CHEBI:30013"/>
        <dbReference type="ChEBI" id="CHEBI:30616"/>
        <dbReference type="ChEBI" id="CHEBI:61977"/>
        <dbReference type="ChEBI" id="CHEBI:456216"/>
        <dbReference type="EC" id="2.7.11.1"/>
    </reaction>
</comment>
<evidence type="ECO:0000313" key="14">
    <source>
        <dbReference type="Proteomes" id="UP000596742"/>
    </source>
</evidence>
<accession>A0A8B6BSH0</accession>
<evidence type="ECO:0000256" key="8">
    <source>
        <dbReference type="ARBA" id="ARBA00047899"/>
    </source>
</evidence>
<evidence type="ECO:0000256" key="2">
    <source>
        <dbReference type="ARBA" id="ARBA00022679"/>
    </source>
</evidence>
<keyword evidence="7 10" id="KW-0342">GTP-binding</keyword>
<protein>
    <recommendedName>
        <fullName evidence="1">non-specific serine/threonine protein kinase</fullName>
        <ecNumber evidence="1">2.7.11.1</ecNumber>
    </recommendedName>
</protein>
<feature type="binding site" evidence="11">
    <location>
        <position position="129"/>
    </location>
    <ligand>
        <name>Mg(2+)</name>
        <dbReference type="ChEBI" id="CHEBI:18420"/>
    </ligand>
</feature>
<sequence length="996" mass="115788">MSAGECEARVLHLGDETRCLICSRFVQGLHGDSPYASRVAGGNTPYNLAAEKQQRQYKEVMEYLQTVMSEKSSGVTAEQEIKDDVVPTEIKLMADKRSIDLYLKLLESGSEKKRDIRLVVVGKQGAGKTSLIRRLFGEDITDVTSTNGIKIHKIKCKAMSDDGIWNKLDEKNEATEALGRLLKEFEEQLQDKGTKEKPVESHMAIKDKRPAISYDESMKSETVSMQPKIIRPLEEPLVTPQQSSQSSEQAARDFETMLTAKSKVDRHDKEEYATFLLWDFAGDEEFYHTHQTFLSQDAVYLVVTKLNEADDSSAQALFRLWIDSIHCYSRLEEGNIISDDKTTTSGYLDPPIVIVGTWKDAVDVSEAETVEKAYKESLLKYTNELADDERGHLRCEYFISNKDDECSAFQQIRQNILKLARGMRTWNMKYPLKFIQLEQRLQEKKKDLPIISYQKIKDYSTDIPEPLSEEELILFLKFHHELRALVYFKDLSEFIILDTQWLSDAFRCIVTAEKFRINIRNQKEWNDFFQRGKLKNAVLEDIFKNETTIVYEHKDFILKVMEKFDIIIHPNKSEDVDENHCYYVPCMIKEQCPCDIYQMFKVPEDTRHRSTWLCFKFGFLPPHLKNHLIASLSRRYAIAQVGISNQKKMQIAIFRNIVVFELQKTKLRKLLVTTCPNSIQIQVLEFGKGIERGLLKDIADFVEMELEKIIHTRFNMSNVKFEKKWECGLTKPEFVTGINDFGGEQMTEYYCETCRKTHKFVDEWSGLQMESLCFLHCSNDAEHSNPHLEPPSKKTRMSTKIRYSFQAGMQAFADVTEEPTRSGSLTGFLKEEINFAKMGMIVLNILADVLYDLLKQDKPNLGPRSDCDITYLYKELRKLNKHVPSHWWGETWQNIQVTDKAIGDDIERIRLLRNDLQHSKTFKLDDIRFNESYIIIVNLVERFDLHNKPTRLYTDQLKEIMAKTVSEEEVKRIKHQFINELKLEMAVGIEIEIEQQ</sequence>
<evidence type="ECO:0000256" key="1">
    <source>
        <dbReference type="ARBA" id="ARBA00012513"/>
    </source>
</evidence>
<evidence type="ECO:0000313" key="13">
    <source>
        <dbReference type="EMBL" id="VDH94777.1"/>
    </source>
</evidence>
<dbReference type="InterPro" id="IPR027417">
    <property type="entry name" value="P-loop_NTPase"/>
</dbReference>
<dbReference type="Gene3D" id="3.30.70.1390">
    <property type="entry name" value="ROC domain from the Parkinson's disease-associated leucine-rich repeat kinase 2"/>
    <property type="match status" value="1"/>
</dbReference>
<evidence type="ECO:0000256" key="9">
    <source>
        <dbReference type="ARBA" id="ARBA00048679"/>
    </source>
</evidence>
<comment type="catalytic activity">
    <reaction evidence="9">
        <text>L-seryl-[protein] + ATP = O-phospho-L-seryl-[protein] + ADP + H(+)</text>
        <dbReference type="Rhea" id="RHEA:17989"/>
        <dbReference type="Rhea" id="RHEA-COMP:9863"/>
        <dbReference type="Rhea" id="RHEA-COMP:11604"/>
        <dbReference type="ChEBI" id="CHEBI:15378"/>
        <dbReference type="ChEBI" id="CHEBI:29999"/>
        <dbReference type="ChEBI" id="CHEBI:30616"/>
        <dbReference type="ChEBI" id="CHEBI:83421"/>
        <dbReference type="ChEBI" id="CHEBI:456216"/>
        <dbReference type="EC" id="2.7.11.1"/>
    </reaction>
</comment>
<dbReference type="Pfam" id="PF08477">
    <property type="entry name" value="Roc"/>
    <property type="match status" value="1"/>
</dbReference>
<dbReference type="SUPFAM" id="SSF52540">
    <property type="entry name" value="P-loop containing nucleoside triphosphate hydrolases"/>
    <property type="match status" value="1"/>
</dbReference>
<evidence type="ECO:0000256" key="5">
    <source>
        <dbReference type="ARBA" id="ARBA00022777"/>
    </source>
</evidence>
<gene>
    <name evidence="13" type="ORF">MGAL_10B035937</name>
</gene>
<keyword evidence="2" id="KW-0808">Transferase</keyword>
<keyword evidence="6" id="KW-0067">ATP-binding</keyword>
<dbReference type="EC" id="2.7.11.1" evidence="1"/>
<dbReference type="InterPro" id="IPR036388">
    <property type="entry name" value="WH-like_DNA-bd_sf"/>
</dbReference>
<dbReference type="PANTHER" id="PTHR47679">
    <property type="entry name" value="PROTEIN TORNADO 1"/>
    <property type="match status" value="1"/>
</dbReference>
<keyword evidence="4 10" id="KW-0547">Nucleotide-binding</keyword>
<keyword evidence="5" id="KW-0418">Kinase</keyword>
<keyword evidence="14" id="KW-1185">Reference proteome</keyword>
<feature type="binding site" evidence="11">
    <location>
        <position position="146"/>
    </location>
    <ligand>
        <name>Mg(2+)</name>
        <dbReference type="ChEBI" id="CHEBI:18420"/>
    </ligand>
</feature>
<dbReference type="InterPro" id="IPR020859">
    <property type="entry name" value="ROC"/>
</dbReference>
<evidence type="ECO:0000259" key="12">
    <source>
        <dbReference type="PROSITE" id="PS51424"/>
    </source>
</evidence>
<dbReference type="InterPro" id="IPR032171">
    <property type="entry name" value="COR-A"/>
</dbReference>